<organism evidence="1 2">
    <name type="scientific">Blattamonas nauphoetae</name>
    <dbReference type="NCBI Taxonomy" id="2049346"/>
    <lineage>
        <taxon>Eukaryota</taxon>
        <taxon>Metamonada</taxon>
        <taxon>Preaxostyla</taxon>
        <taxon>Oxymonadida</taxon>
        <taxon>Blattamonas</taxon>
    </lineage>
</organism>
<reference evidence="1 2" key="1">
    <citation type="journal article" date="2022" name="bioRxiv">
        <title>Genomics of Preaxostyla Flagellates Illuminates Evolutionary Transitions and the Path Towards Mitochondrial Loss.</title>
        <authorList>
            <person name="Novak L.V.F."/>
            <person name="Treitli S.C."/>
            <person name="Pyrih J."/>
            <person name="Halakuc P."/>
            <person name="Pipaliya S.V."/>
            <person name="Vacek V."/>
            <person name="Brzon O."/>
            <person name="Soukal P."/>
            <person name="Eme L."/>
            <person name="Dacks J.B."/>
            <person name="Karnkowska A."/>
            <person name="Elias M."/>
            <person name="Hampl V."/>
        </authorList>
    </citation>
    <scope>NUCLEOTIDE SEQUENCE [LARGE SCALE GENOMIC DNA]</scope>
    <source>
        <strain evidence="1">NAU3</strain>
        <tissue evidence="1">Gut</tissue>
    </source>
</reference>
<evidence type="ECO:0000313" key="2">
    <source>
        <dbReference type="Proteomes" id="UP001281761"/>
    </source>
</evidence>
<proteinExistence type="predicted"/>
<gene>
    <name evidence="1" type="ORF">BLNAU_10967</name>
</gene>
<dbReference type="Proteomes" id="UP001281761">
    <property type="component" value="Unassembled WGS sequence"/>
</dbReference>
<protein>
    <submittedName>
        <fullName evidence="1">Uncharacterized protein</fullName>
    </submittedName>
</protein>
<keyword evidence="2" id="KW-1185">Reference proteome</keyword>
<comment type="caution">
    <text evidence="1">The sequence shown here is derived from an EMBL/GenBank/DDBJ whole genome shotgun (WGS) entry which is preliminary data.</text>
</comment>
<name>A0ABQ9XRX4_9EUKA</name>
<sequence length="344" mass="38767">MTASDTTIITFTDSFCPDCSSFMNWDEGPFETERKKAVIFQSLIATVKLQTAFDDSFEAKAVSFLESVDPDDEESADAFLNSFGQTTDESLTNFIQSIVVLISSASQVIITATMELLAGLIVNCSSNIRLTLVKANLIPQLIRTFNPQSRSFAEIEDTRSGLIDVIAWSFSLSTPDGLAQPGFQGHNEQQAIHETVLKQILVPSESYICHLCVNRYSIIDGDLSTEFMRLLAYLLRICPYYQPTMDFVLHMPVFLTIPSCLTFIENSYSIGTFLLSIIGAQWIWNEKMGEERQMWKSVDRKLRMEGIEDVVEQKLQNNKDEIFGGRVAVNSIRWNNLQGMNLPE</sequence>
<evidence type="ECO:0000313" key="1">
    <source>
        <dbReference type="EMBL" id="KAK2954150.1"/>
    </source>
</evidence>
<accession>A0ABQ9XRX4</accession>
<dbReference type="EMBL" id="JARBJD010000082">
    <property type="protein sequence ID" value="KAK2954150.1"/>
    <property type="molecule type" value="Genomic_DNA"/>
</dbReference>